<dbReference type="InterPro" id="IPR037238">
    <property type="entry name" value="YbiA-like_sf"/>
</dbReference>
<accession>A0AAN6T6D1</accession>
<proteinExistence type="predicted"/>
<name>A0AAN6T6D1_9PEZI</name>
<reference evidence="3" key="2">
    <citation type="submission" date="2023-05" db="EMBL/GenBank/DDBJ databases">
        <authorList>
            <consortium name="Lawrence Berkeley National Laboratory"/>
            <person name="Steindorff A."/>
            <person name="Hensen N."/>
            <person name="Bonometti L."/>
            <person name="Westerberg I."/>
            <person name="Brannstrom I.O."/>
            <person name="Guillou S."/>
            <person name="Cros-Aarteil S."/>
            <person name="Calhoun S."/>
            <person name="Haridas S."/>
            <person name="Kuo A."/>
            <person name="Mondo S."/>
            <person name="Pangilinan J."/>
            <person name="Riley R."/>
            <person name="Labutti K."/>
            <person name="Andreopoulos B."/>
            <person name="Lipzen A."/>
            <person name="Chen C."/>
            <person name="Yanf M."/>
            <person name="Daum C."/>
            <person name="Ng V."/>
            <person name="Clum A."/>
            <person name="Ohm R."/>
            <person name="Martin F."/>
            <person name="Silar P."/>
            <person name="Natvig D."/>
            <person name="Lalanne C."/>
            <person name="Gautier V."/>
            <person name="Ament-Velasquez S.L."/>
            <person name="Kruys A."/>
            <person name="Hutchinson M.I."/>
            <person name="Powell A.J."/>
            <person name="Barry K."/>
            <person name="Miller A.N."/>
            <person name="Grigoriev I.V."/>
            <person name="Debuchy R."/>
            <person name="Gladieux P."/>
            <person name="Thoren M.H."/>
            <person name="Johannesson H."/>
        </authorList>
    </citation>
    <scope>NUCLEOTIDE SEQUENCE</scope>
    <source>
        <strain evidence="3">CBS 757.83</strain>
    </source>
</reference>
<organism evidence="3 4">
    <name type="scientific">Parathielavia hyrcaniae</name>
    <dbReference type="NCBI Taxonomy" id="113614"/>
    <lineage>
        <taxon>Eukaryota</taxon>
        <taxon>Fungi</taxon>
        <taxon>Dikarya</taxon>
        <taxon>Ascomycota</taxon>
        <taxon>Pezizomycotina</taxon>
        <taxon>Sordariomycetes</taxon>
        <taxon>Sordariomycetidae</taxon>
        <taxon>Sordariales</taxon>
        <taxon>Chaetomiaceae</taxon>
        <taxon>Parathielavia</taxon>
    </lineage>
</organism>
<feature type="domain" description="NADAR" evidence="2">
    <location>
        <begin position="2"/>
        <end position="131"/>
    </location>
</feature>
<dbReference type="InterPro" id="IPR012816">
    <property type="entry name" value="NADAR"/>
</dbReference>
<dbReference type="SUPFAM" id="SSF143990">
    <property type="entry name" value="YbiA-like"/>
    <property type="match status" value="1"/>
</dbReference>
<dbReference type="Gene3D" id="1.10.357.40">
    <property type="entry name" value="YbiA-like"/>
    <property type="match status" value="1"/>
</dbReference>
<dbReference type="EMBL" id="MU863625">
    <property type="protein sequence ID" value="KAK4105627.1"/>
    <property type="molecule type" value="Genomic_DNA"/>
</dbReference>
<evidence type="ECO:0000256" key="1">
    <source>
        <dbReference type="SAM" id="MobiDB-lite"/>
    </source>
</evidence>
<evidence type="ECO:0000259" key="2">
    <source>
        <dbReference type="Pfam" id="PF08719"/>
    </source>
</evidence>
<gene>
    <name evidence="3" type="ORF">N658DRAFT_492103</name>
</gene>
<dbReference type="CDD" id="cd15457">
    <property type="entry name" value="NADAR"/>
    <property type="match status" value="1"/>
</dbReference>
<dbReference type="Pfam" id="PF08719">
    <property type="entry name" value="NADAR"/>
    <property type="match status" value="1"/>
</dbReference>
<keyword evidence="4" id="KW-1185">Reference proteome</keyword>
<feature type="compositionally biased region" description="Acidic residues" evidence="1">
    <location>
        <begin position="152"/>
        <end position="162"/>
    </location>
</feature>
<dbReference type="AlphaFoldDB" id="A0AAN6T6D1"/>
<reference evidence="3" key="1">
    <citation type="journal article" date="2023" name="Mol. Phylogenet. Evol.">
        <title>Genome-scale phylogeny and comparative genomics of the fungal order Sordariales.</title>
        <authorList>
            <person name="Hensen N."/>
            <person name="Bonometti L."/>
            <person name="Westerberg I."/>
            <person name="Brannstrom I.O."/>
            <person name="Guillou S."/>
            <person name="Cros-Aarteil S."/>
            <person name="Calhoun S."/>
            <person name="Haridas S."/>
            <person name="Kuo A."/>
            <person name="Mondo S."/>
            <person name="Pangilinan J."/>
            <person name="Riley R."/>
            <person name="LaButti K."/>
            <person name="Andreopoulos B."/>
            <person name="Lipzen A."/>
            <person name="Chen C."/>
            <person name="Yan M."/>
            <person name="Daum C."/>
            <person name="Ng V."/>
            <person name="Clum A."/>
            <person name="Steindorff A."/>
            <person name="Ohm R.A."/>
            <person name="Martin F."/>
            <person name="Silar P."/>
            <person name="Natvig D.O."/>
            <person name="Lalanne C."/>
            <person name="Gautier V."/>
            <person name="Ament-Velasquez S.L."/>
            <person name="Kruys A."/>
            <person name="Hutchinson M.I."/>
            <person name="Powell A.J."/>
            <person name="Barry K."/>
            <person name="Miller A.N."/>
            <person name="Grigoriev I.V."/>
            <person name="Debuchy R."/>
            <person name="Gladieux P."/>
            <person name="Hiltunen Thoren M."/>
            <person name="Johannesson H."/>
        </authorList>
    </citation>
    <scope>NUCLEOTIDE SEQUENCE</scope>
    <source>
        <strain evidence="3">CBS 757.83</strain>
    </source>
</reference>
<evidence type="ECO:0000313" key="3">
    <source>
        <dbReference type="EMBL" id="KAK4105627.1"/>
    </source>
</evidence>
<protein>
    <submittedName>
        <fullName evidence="3">DUF1768-domain-containing protein</fullName>
    </submittedName>
</protein>
<comment type="caution">
    <text evidence="3">The sequence shown here is derived from an EMBL/GenBank/DDBJ whole genome shotgun (WGS) entry which is preliminary data.</text>
</comment>
<feature type="region of interest" description="Disordered" evidence="1">
    <location>
        <begin position="136"/>
        <end position="162"/>
    </location>
</feature>
<sequence length="162" mass="17878">MLFSDPSVAAQILSASHPRQVKALGRRVSNFSDAVWNAHRDEIVRRGNMLKFTRPVDATREGRWIVSVEEEGRSLRELLLATGERELVEASPMDKNWGIGYGAAKAETVGRERWGLNLLGKALMAVRAELRKELAEREGGTGAVEGKKTDVSEEVEDGFESG</sequence>
<feature type="compositionally biased region" description="Basic and acidic residues" evidence="1">
    <location>
        <begin position="136"/>
        <end position="151"/>
    </location>
</feature>
<evidence type="ECO:0000313" key="4">
    <source>
        <dbReference type="Proteomes" id="UP001305647"/>
    </source>
</evidence>
<dbReference type="Proteomes" id="UP001305647">
    <property type="component" value="Unassembled WGS sequence"/>
</dbReference>